<dbReference type="PANTHER" id="PTHR43355">
    <property type="entry name" value="FLAVIN REDUCTASE (NADPH)"/>
    <property type="match status" value="1"/>
</dbReference>
<dbReference type="Gene3D" id="3.40.50.720">
    <property type="entry name" value="NAD(P)-binding Rossmann-like Domain"/>
    <property type="match status" value="1"/>
</dbReference>
<dbReference type="EMBL" id="JANSUY010000001">
    <property type="protein sequence ID" value="MCR9013495.1"/>
    <property type="molecule type" value="Genomic_DNA"/>
</dbReference>
<dbReference type="PANTHER" id="PTHR43355:SF2">
    <property type="entry name" value="FLAVIN REDUCTASE (NADPH)"/>
    <property type="match status" value="1"/>
</dbReference>
<dbReference type="GO" id="GO:0004074">
    <property type="term" value="F:biliverdin reductase [NAD(P)H] activity"/>
    <property type="evidence" value="ECO:0007669"/>
    <property type="project" value="TreeGrafter"/>
</dbReference>
<comment type="caution">
    <text evidence="2">The sequence shown here is derived from an EMBL/GenBank/DDBJ whole genome shotgun (WGS) entry which is preliminary data.</text>
</comment>
<proteinExistence type="predicted"/>
<sequence>MVIISISQMKKIALFGATGQTGQKFLKIALEKGYSVKALARDKSKLNNQSPLLTVFEGNVLNAQDVNKVVEDCDIVVSLFGHVKGSPELLQTNGTKNIINSMLEFNVDKIISLSGGGLPYPEKDKPKFVDKLIRTIMKIAVPKVLNDAIAHADVLKASGKKWVIVRAPRLTNEAKTGRYRIGWVGVNASTKINRYDLADFILSQVEDEDFNFQMPFVSL</sequence>
<protein>
    <submittedName>
        <fullName evidence="2">NAD(P)H-binding protein</fullName>
    </submittedName>
</protein>
<evidence type="ECO:0000313" key="3">
    <source>
        <dbReference type="Proteomes" id="UP001142175"/>
    </source>
</evidence>
<dbReference type="GO" id="GO:0042602">
    <property type="term" value="F:riboflavin reductase (NADPH) activity"/>
    <property type="evidence" value="ECO:0007669"/>
    <property type="project" value="TreeGrafter"/>
</dbReference>
<name>A0A9X2P789_9BACT</name>
<dbReference type="InterPro" id="IPR036291">
    <property type="entry name" value="NAD(P)-bd_dom_sf"/>
</dbReference>
<organism evidence="2 3">
    <name type="scientific">Aquiflexum gelatinilyticum</name>
    <dbReference type="NCBI Taxonomy" id="2961943"/>
    <lineage>
        <taxon>Bacteria</taxon>
        <taxon>Pseudomonadati</taxon>
        <taxon>Bacteroidota</taxon>
        <taxon>Cytophagia</taxon>
        <taxon>Cytophagales</taxon>
        <taxon>Cyclobacteriaceae</taxon>
        <taxon>Aquiflexum</taxon>
    </lineage>
</organism>
<evidence type="ECO:0000259" key="1">
    <source>
        <dbReference type="Pfam" id="PF13460"/>
    </source>
</evidence>
<dbReference type="Pfam" id="PF13460">
    <property type="entry name" value="NAD_binding_10"/>
    <property type="match status" value="1"/>
</dbReference>
<feature type="domain" description="NAD(P)-binding" evidence="1">
    <location>
        <begin position="16"/>
        <end position="207"/>
    </location>
</feature>
<gene>
    <name evidence="2" type="ORF">NU887_00540</name>
</gene>
<dbReference type="AlphaFoldDB" id="A0A9X2P789"/>
<keyword evidence="3" id="KW-1185">Reference proteome</keyword>
<reference evidence="2" key="1">
    <citation type="submission" date="2022-08" db="EMBL/GenBank/DDBJ databases">
        <authorList>
            <person name="Zhang D."/>
        </authorList>
    </citation>
    <scope>NUCLEOTIDE SEQUENCE</scope>
    <source>
        <strain evidence="2">XJ19-11</strain>
    </source>
</reference>
<evidence type="ECO:0000313" key="2">
    <source>
        <dbReference type="EMBL" id="MCR9013495.1"/>
    </source>
</evidence>
<dbReference type="InterPro" id="IPR016040">
    <property type="entry name" value="NAD(P)-bd_dom"/>
</dbReference>
<dbReference type="InterPro" id="IPR051606">
    <property type="entry name" value="Polyketide_Oxido-like"/>
</dbReference>
<accession>A0A9X2P789</accession>
<dbReference type="Proteomes" id="UP001142175">
    <property type="component" value="Unassembled WGS sequence"/>
</dbReference>
<dbReference type="SUPFAM" id="SSF51735">
    <property type="entry name" value="NAD(P)-binding Rossmann-fold domains"/>
    <property type="match status" value="1"/>
</dbReference>